<evidence type="ECO:0000313" key="2">
    <source>
        <dbReference type="Proteomes" id="UP000076038"/>
    </source>
</evidence>
<dbReference type="Proteomes" id="UP000076038">
    <property type="component" value="Chromosome"/>
</dbReference>
<protein>
    <recommendedName>
        <fullName evidence="3">SIMPL domain-containing protein</fullName>
    </recommendedName>
</protein>
<dbReference type="Pfam" id="PF04402">
    <property type="entry name" value="SIMPL"/>
    <property type="match status" value="1"/>
</dbReference>
<dbReference type="AlphaFoldDB" id="A0A143QG35"/>
<reference evidence="1 2" key="1">
    <citation type="journal article" date="2016" name="Genome Announc.">
        <title>Complete Genome and Plasmid Sequences for Rhodococcus fascians D188 and Draft Sequences for Rhodococcus Isolates PBTS 1 and PBTS 2.</title>
        <authorList>
            <person name="Stamler R.A."/>
            <person name="Vereecke D."/>
            <person name="Zhang Y."/>
            <person name="Schilkey F."/>
            <person name="Devitt N."/>
            <person name="Randall J.J."/>
        </authorList>
    </citation>
    <scope>NUCLEOTIDE SEQUENCE [LARGE SCALE GENOMIC DNA]</scope>
    <source>
        <strain evidence="1 2">PBTS2</strain>
    </source>
</reference>
<dbReference type="InterPro" id="IPR007497">
    <property type="entry name" value="SIMPL/DUF541"/>
</dbReference>
<dbReference type="PANTHER" id="PTHR34387">
    <property type="entry name" value="SLR1258 PROTEIN"/>
    <property type="match status" value="1"/>
</dbReference>
<evidence type="ECO:0008006" key="3">
    <source>
        <dbReference type="Google" id="ProtNLM"/>
    </source>
</evidence>
<dbReference type="OrthoDB" id="3724496at2"/>
<dbReference type="EMBL" id="CP015220">
    <property type="protein sequence ID" value="AMY21367.1"/>
    <property type="molecule type" value="Genomic_DNA"/>
</dbReference>
<keyword evidence="2" id="KW-1185">Reference proteome</keyword>
<dbReference type="GO" id="GO:0006974">
    <property type="term" value="P:DNA damage response"/>
    <property type="evidence" value="ECO:0007669"/>
    <property type="project" value="TreeGrafter"/>
</dbReference>
<reference evidence="2" key="2">
    <citation type="submission" date="2016-04" db="EMBL/GenBank/DDBJ databases">
        <title>Complete Genome and Plasmid Sequences for Rhodococcus fascians D188 and Draft Sequences for Rhodococcus spp. Isolates PBTS 1 and PBTS 2.</title>
        <authorList>
            <person name="Stamer R."/>
            <person name="Vereecke D."/>
            <person name="Zhang Y."/>
            <person name="Schilkey F."/>
            <person name="Devitt N."/>
            <person name="Randall J."/>
        </authorList>
    </citation>
    <scope>NUCLEOTIDE SEQUENCE [LARGE SCALE GENOMIC DNA]</scope>
    <source>
        <strain evidence="2">PBTS2</strain>
    </source>
</reference>
<dbReference type="Gene3D" id="3.30.110.170">
    <property type="entry name" value="Protein of unknown function (DUF541), domain 1"/>
    <property type="match status" value="1"/>
</dbReference>
<gene>
    <name evidence="1" type="ORF">A3Q41_00035</name>
</gene>
<dbReference type="PATRIC" id="fig|1653479.3.peg.35"/>
<dbReference type="InterPro" id="IPR052022">
    <property type="entry name" value="26kDa_periplasmic_antigen"/>
</dbReference>
<proteinExistence type="predicted"/>
<accession>A0A143QG35</accession>
<dbReference type="RefSeq" id="WP_027497891.1">
    <property type="nucleotide sequence ID" value="NZ_CP015220.1"/>
</dbReference>
<dbReference type="Gene3D" id="3.30.70.2970">
    <property type="entry name" value="Protein of unknown function (DUF541), domain 2"/>
    <property type="match status" value="1"/>
</dbReference>
<name>A0A143QG35_RHOFA</name>
<sequence length="222" mass="24150">MSPEALDITVVGHGEVTYPPEQCTLSLTVRTDGRSAESASEPAGQLVRELTRLIEPLYNSEHGPIDRWTIDQVRRSRHRPFNQDGEQLPYVYQAEASVEVKFSQLDLVDAFVYAASALDGVSIDHFDWDLTEPSRKAHTHEVRERAVQDAVSKAEAYASSLGRVNVTAVAVADPGLLTGSAERGVTEPTHRMLAAQSGPAAFALKPENITISASVHARFTAS</sequence>
<organism evidence="1 2">
    <name type="scientific">Rhodococcoides fascians</name>
    <name type="common">Rhodococcus fascians</name>
    <dbReference type="NCBI Taxonomy" id="1828"/>
    <lineage>
        <taxon>Bacteria</taxon>
        <taxon>Bacillati</taxon>
        <taxon>Actinomycetota</taxon>
        <taxon>Actinomycetes</taxon>
        <taxon>Mycobacteriales</taxon>
        <taxon>Nocardiaceae</taxon>
        <taxon>Rhodococcoides</taxon>
    </lineage>
</organism>
<evidence type="ECO:0000313" key="1">
    <source>
        <dbReference type="EMBL" id="AMY21367.1"/>
    </source>
</evidence>
<dbReference type="PANTHER" id="PTHR34387:SF2">
    <property type="entry name" value="SLR1258 PROTEIN"/>
    <property type="match status" value="1"/>
</dbReference>
<dbReference type="KEGG" id="rhs:A3Q41_00035"/>